<dbReference type="InterPro" id="IPR011083">
    <property type="entry name" value="Phage_tail_collar_dom"/>
</dbReference>
<sequence>MKWRRALTSDNENYPIGAPIPWPSDTPPAGYTLMQGQTFDKEKYPALAVAYPNGVIPDMRGWMIKGNPASGRTILSTELDAVKSHNHLATASNTDLGSRTTCTFDYGSKETTVFDYGNKSTNESSWHSHTGTGKHGDYVDPNSLPADGAGGSEFKYSTDGSGNHTHTVWIGGHTHRVGIGSHNHTVDIGQHGHNITVDNFGSNENTVKNIAFNYIVRLT</sequence>
<proteinExistence type="predicted"/>
<evidence type="ECO:0000313" key="3">
    <source>
        <dbReference type="Proteomes" id="UP000042738"/>
    </source>
</evidence>
<dbReference type="PANTHER" id="PTHR35191">
    <property type="entry name" value="PROPHAGE SIDE TAIL FIBER PROTEIN HOMOLOG STFQ-RELATED"/>
    <property type="match status" value="1"/>
</dbReference>
<gene>
    <name evidence="2" type="ORF">SYMBAF_04615</name>
</gene>
<evidence type="ECO:0000259" key="1">
    <source>
        <dbReference type="Pfam" id="PF07484"/>
    </source>
</evidence>
<organism evidence="2 3">
    <name type="scientific">Serratia symbiotica</name>
    <dbReference type="NCBI Taxonomy" id="138074"/>
    <lineage>
        <taxon>Bacteria</taxon>
        <taxon>Pseudomonadati</taxon>
        <taxon>Pseudomonadota</taxon>
        <taxon>Gammaproteobacteria</taxon>
        <taxon>Enterobacterales</taxon>
        <taxon>Yersiniaceae</taxon>
        <taxon>Serratia</taxon>
    </lineage>
</organism>
<accession>A0A7D5SQ82</accession>
<dbReference type="EMBL" id="CP050855">
    <property type="protein sequence ID" value="QLH64273.1"/>
    <property type="molecule type" value="Genomic_DNA"/>
</dbReference>
<feature type="domain" description="Phage tail collar" evidence="1">
    <location>
        <begin position="17"/>
        <end position="64"/>
    </location>
</feature>
<dbReference type="AlphaFoldDB" id="A0A7D5SQ82"/>
<reference evidence="2 3" key="1">
    <citation type="journal article" date="2014" name="Genome Announc.">
        <title>Whole-Genome Sequence of Serratia symbiotica Strain CWBI-2.3T, a Free-Living Symbiont of the Black Bean Aphid Aphis fabae.</title>
        <authorList>
            <person name="Foray V."/>
            <person name="Grigorescu A.S."/>
            <person name="Sabri A."/>
            <person name="Haubruge E."/>
            <person name="Lognay G."/>
            <person name="Francis F."/>
            <person name="Fauconnier M.L."/>
            <person name="Hance T."/>
            <person name="Thonart P."/>
        </authorList>
    </citation>
    <scope>NUCLEOTIDE SEQUENCE [LARGE SCALE GENOMIC DNA]</scope>
    <source>
        <strain evidence="2">CWBI-2.3</strain>
    </source>
</reference>
<dbReference type="Pfam" id="PF07484">
    <property type="entry name" value="Collar"/>
    <property type="match status" value="1"/>
</dbReference>
<protein>
    <submittedName>
        <fullName evidence="2">Tail fiber protein</fullName>
    </submittedName>
</protein>
<name>A0A7D5SQ82_9GAMM</name>
<dbReference type="Gene3D" id="3.90.1340.10">
    <property type="entry name" value="Phage tail collar domain"/>
    <property type="match status" value="1"/>
</dbReference>
<dbReference type="InterPro" id="IPR037053">
    <property type="entry name" value="Phage_tail_collar_dom_sf"/>
</dbReference>
<dbReference type="InterPro" id="IPR051934">
    <property type="entry name" value="Phage_Tail_Fiber_Structural"/>
</dbReference>
<dbReference type="PANTHER" id="PTHR35191:SF1">
    <property type="entry name" value="PROPHAGE SIDE TAIL FIBER PROTEIN HOMOLOG STFQ-RELATED"/>
    <property type="match status" value="1"/>
</dbReference>
<evidence type="ECO:0000313" key="2">
    <source>
        <dbReference type="EMBL" id="QLH64273.1"/>
    </source>
</evidence>
<dbReference type="SUPFAM" id="SSF88874">
    <property type="entry name" value="Receptor-binding domain of short tail fibre protein gp12"/>
    <property type="match status" value="1"/>
</dbReference>
<dbReference type="Proteomes" id="UP000042738">
    <property type="component" value="Chromosome"/>
</dbReference>